<dbReference type="InterPro" id="IPR019382">
    <property type="entry name" value="eIF3l"/>
</dbReference>
<evidence type="ECO:0000256" key="1">
    <source>
        <dbReference type="ARBA" id="ARBA00009431"/>
    </source>
</evidence>
<dbReference type="KEGG" id="ehx:EMIHUDRAFT_456517"/>
<comment type="similarity">
    <text evidence="1">Belongs to the peptidase S10 family.</text>
</comment>
<dbReference type="PROSITE" id="PS00131">
    <property type="entry name" value="CARBOXYPEPT_SER_SER"/>
    <property type="match status" value="1"/>
</dbReference>
<dbReference type="PaxDb" id="2903-EOD30654"/>
<dbReference type="GO" id="GO:0006508">
    <property type="term" value="P:proteolysis"/>
    <property type="evidence" value="ECO:0007669"/>
    <property type="project" value="InterPro"/>
</dbReference>
<dbReference type="PANTHER" id="PTHR13242:SF0">
    <property type="entry name" value="EUKARYOTIC TRANSLATION INITIATION FACTOR 3 SUBUNIT L"/>
    <property type="match status" value="1"/>
</dbReference>
<evidence type="ECO:0000256" key="3">
    <source>
        <dbReference type="ARBA" id="ARBA00022540"/>
    </source>
</evidence>
<dbReference type="Gene3D" id="3.40.50.1820">
    <property type="entry name" value="alpha/beta hydrolase"/>
    <property type="match status" value="1"/>
</dbReference>
<proteinExistence type="inferred from homology"/>
<dbReference type="GO" id="GO:0005852">
    <property type="term" value="C:eukaryotic translation initiation factor 3 complex"/>
    <property type="evidence" value="ECO:0007669"/>
    <property type="project" value="InterPro"/>
</dbReference>
<dbReference type="GO" id="GO:0004185">
    <property type="term" value="F:serine-type carboxypeptidase activity"/>
    <property type="evidence" value="ECO:0007669"/>
    <property type="project" value="InterPro"/>
</dbReference>
<name>A0A0D3K4G9_EMIH1</name>
<keyword evidence="6" id="KW-1185">Reference proteome</keyword>
<dbReference type="RefSeq" id="XP_005783083.1">
    <property type="nucleotide sequence ID" value="XM_005783026.1"/>
</dbReference>
<evidence type="ECO:0000256" key="2">
    <source>
        <dbReference type="ARBA" id="ARBA00022490"/>
    </source>
</evidence>
<reference evidence="6" key="1">
    <citation type="journal article" date="2013" name="Nature">
        <title>Pan genome of the phytoplankton Emiliania underpins its global distribution.</title>
        <authorList>
            <person name="Read B.A."/>
            <person name="Kegel J."/>
            <person name="Klute M.J."/>
            <person name="Kuo A."/>
            <person name="Lefebvre S.C."/>
            <person name="Maumus F."/>
            <person name="Mayer C."/>
            <person name="Miller J."/>
            <person name="Monier A."/>
            <person name="Salamov A."/>
            <person name="Young J."/>
            <person name="Aguilar M."/>
            <person name="Claverie J.M."/>
            <person name="Frickenhaus S."/>
            <person name="Gonzalez K."/>
            <person name="Herman E.K."/>
            <person name="Lin Y.C."/>
            <person name="Napier J."/>
            <person name="Ogata H."/>
            <person name="Sarno A.F."/>
            <person name="Shmutz J."/>
            <person name="Schroeder D."/>
            <person name="de Vargas C."/>
            <person name="Verret F."/>
            <person name="von Dassow P."/>
            <person name="Valentin K."/>
            <person name="Van de Peer Y."/>
            <person name="Wheeler G."/>
            <person name="Dacks J.B."/>
            <person name="Delwiche C.F."/>
            <person name="Dyhrman S.T."/>
            <person name="Glockner G."/>
            <person name="John U."/>
            <person name="Richards T."/>
            <person name="Worden A.Z."/>
            <person name="Zhang X."/>
            <person name="Grigoriev I.V."/>
            <person name="Allen A.E."/>
            <person name="Bidle K."/>
            <person name="Borodovsky M."/>
            <person name="Bowler C."/>
            <person name="Brownlee C."/>
            <person name="Cock J.M."/>
            <person name="Elias M."/>
            <person name="Gladyshev V.N."/>
            <person name="Groth M."/>
            <person name="Guda C."/>
            <person name="Hadaegh A."/>
            <person name="Iglesias-Rodriguez M.D."/>
            <person name="Jenkins J."/>
            <person name="Jones B.M."/>
            <person name="Lawson T."/>
            <person name="Leese F."/>
            <person name="Lindquist E."/>
            <person name="Lobanov A."/>
            <person name="Lomsadze A."/>
            <person name="Malik S.B."/>
            <person name="Marsh M.E."/>
            <person name="Mackinder L."/>
            <person name="Mock T."/>
            <person name="Mueller-Roeber B."/>
            <person name="Pagarete A."/>
            <person name="Parker M."/>
            <person name="Probert I."/>
            <person name="Quesneville H."/>
            <person name="Raines C."/>
            <person name="Rensing S.A."/>
            <person name="Riano-Pachon D.M."/>
            <person name="Richier S."/>
            <person name="Rokitta S."/>
            <person name="Shiraiwa Y."/>
            <person name="Soanes D.M."/>
            <person name="van der Giezen M."/>
            <person name="Wahlund T.M."/>
            <person name="Williams B."/>
            <person name="Wilson W."/>
            <person name="Wolfe G."/>
            <person name="Wurch L.L."/>
        </authorList>
    </citation>
    <scope>NUCLEOTIDE SEQUENCE</scope>
</reference>
<evidence type="ECO:0000313" key="6">
    <source>
        <dbReference type="Proteomes" id="UP000013827"/>
    </source>
</evidence>
<evidence type="ECO:0000313" key="5">
    <source>
        <dbReference type="EnsemblProtists" id="EOD30654"/>
    </source>
</evidence>
<dbReference type="PRINTS" id="PR00724">
    <property type="entry name" value="CRBOXYPTASEC"/>
</dbReference>
<evidence type="ECO:0000256" key="4">
    <source>
        <dbReference type="ARBA" id="ARBA00022917"/>
    </source>
</evidence>
<dbReference type="eggNOG" id="KOG1282">
    <property type="taxonomic scope" value="Eukaryota"/>
</dbReference>
<dbReference type="SUPFAM" id="SSF53474">
    <property type="entry name" value="alpha/beta-Hydrolases"/>
    <property type="match status" value="1"/>
</dbReference>
<accession>A0A0D3K4G9</accession>
<dbReference type="InterPro" id="IPR018202">
    <property type="entry name" value="Ser_caboxypep_ser_AS"/>
</dbReference>
<evidence type="ECO:0008006" key="7">
    <source>
        <dbReference type="Google" id="ProtNLM"/>
    </source>
</evidence>
<dbReference type="InterPro" id="IPR001563">
    <property type="entry name" value="Peptidase_S10"/>
</dbReference>
<keyword evidence="3" id="KW-0396">Initiation factor</keyword>
<dbReference type="Proteomes" id="UP000013827">
    <property type="component" value="Unassembled WGS sequence"/>
</dbReference>
<reference evidence="5" key="2">
    <citation type="submission" date="2024-10" db="UniProtKB">
        <authorList>
            <consortium name="EnsemblProtists"/>
        </authorList>
    </citation>
    <scope>IDENTIFICATION</scope>
</reference>
<dbReference type="Pfam" id="PF10255">
    <property type="entry name" value="Paf67"/>
    <property type="match status" value="2"/>
</dbReference>
<dbReference type="HOGENOM" id="CLU_374051_0_0_1"/>
<dbReference type="PANTHER" id="PTHR13242">
    <property type="entry name" value="EUKARYOTIC TRANSLATION INITIATION FACTOR 3"/>
    <property type="match status" value="1"/>
</dbReference>
<dbReference type="InterPro" id="IPR029058">
    <property type="entry name" value="AB_hydrolase_fold"/>
</dbReference>
<keyword evidence="2" id="KW-0963">Cytoplasm</keyword>
<protein>
    <recommendedName>
        <fullName evidence="7">Carboxypeptidase</fullName>
    </recommendedName>
</protein>
<dbReference type="GO" id="GO:0003743">
    <property type="term" value="F:translation initiation factor activity"/>
    <property type="evidence" value="ECO:0007669"/>
    <property type="project" value="UniProtKB-KW"/>
</dbReference>
<dbReference type="eggNOG" id="KOG3677">
    <property type="taxonomic scope" value="Eukaryota"/>
</dbReference>
<dbReference type="GeneID" id="17275928"/>
<dbReference type="AlphaFoldDB" id="A0A0D3K4G9"/>
<keyword evidence="4" id="KW-0648">Protein biosynthesis</keyword>
<dbReference type="EnsemblProtists" id="EOD30654">
    <property type="protein sequence ID" value="EOD30654"/>
    <property type="gene ID" value="EMIHUDRAFT_456517"/>
</dbReference>
<sequence length="743" mass="81613">MDSTAAVSFPERLVGRSEWARRTQRQGGRPGSYSGYVNVTPTDWLFYWYFRADNTGSRTPKPLLVWSNGGPGCSAMEGATTEISPLRLFDIKRGWASATGQLSDNAFAWSAHASLLFVDQPRYVGYSFGSGPHVTSSAQAGQDMVAFLIGWLRLFPEHAQADVILASESYGGHYVPAWSDAILAHNDGAAAEERIRLRGLLIGNGKINQRFASNDNFEAFLSQAHLLPPGRAASQRAPWENEYSWRVRSQLLGEAAQYLGYTPNGYDYRVRALACPACVQYNYTAWSSWFLTDEVRRALHVCGDAGRGAFAGSAAGCIRMPGFSDDSVGDGHSEALGRSLDRGVKVALLYGKQDSVCDFVQGLATADHLPWSGAATFRSATMAPLRLLGAEIGQWKASGGLSWYQIDGAGHMVPLDAPAAALGVLERLVVSPLVGGDATFLLLYRELYFRHLYSRLTPTLQQRIDSWANYEALFSLLLDGDAPADLALPNQWIWDLVDELIYQFQACSVEHVPPAAQEIAILKQRTDVWSVTSVLGMLAPEGGAGSMLHRMAERAKEPRFASVPLYEIGGYFATVGLLRVQCLLADYTLALKTVTSCHISVFYYVAFAYLMSRRYVDAIRTLSQILFYIGPRQAGPQPAAAYRLQLKLFLAEVKQQAMLPTVRSLLKLYTTIGIPKLAELLDEAESGGDAEGAFREQLQCLKHKTHALAHVADSSLTRRHSDYFVRQIGKLDEIIANIKAPAP</sequence>
<organism evidence="5 6">
    <name type="scientific">Emiliania huxleyi (strain CCMP1516)</name>
    <dbReference type="NCBI Taxonomy" id="280463"/>
    <lineage>
        <taxon>Eukaryota</taxon>
        <taxon>Haptista</taxon>
        <taxon>Haptophyta</taxon>
        <taxon>Prymnesiophyceae</taxon>
        <taxon>Isochrysidales</taxon>
        <taxon>Noelaerhabdaceae</taxon>
        <taxon>Emiliania</taxon>
    </lineage>
</organism>
<dbReference type="Pfam" id="PF00450">
    <property type="entry name" value="Peptidase_S10"/>
    <property type="match status" value="1"/>
</dbReference>
<dbReference type="STRING" id="2903.R1FBK7"/>